<proteinExistence type="predicted"/>
<dbReference type="PANTHER" id="PTHR24198:SF165">
    <property type="entry name" value="ANKYRIN REPEAT-CONTAINING PROTEIN-RELATED"/>
    <property type="match status" value="1"/>
</dbReference>
<dbReference type="AlphaFoldDB" id="A0A1E3R549"/>
<dbReference type="OrthoDB" id="4611225at2"/>
<name>A0A1E3R549_9MYCO</name>
<organism evidence="4 5">
    <name type="scientific">Mycolicibacterium holsaticum</name>
    <dbReference type="NCBI Taxonomy" id="152142"/>
    <lineage>
        <taxon>Bacteria</taxon>
        <taxon>Bacillati</taxon>
        <taxon>Actinomycetota</taxon>
        <taxon>Actinomycetes</taxon>
        <taxon>Mycobacteriales</taxon>
        <taxon>Mycobacteriaceae</taxon>
        <taxon>Mycolicibacterium</taxon>
    </lineage>
</organism>
<dbReference type="SUPFAM" id="SSF48403">
    <property type="entry name" value="Ankyrin repeat"/>
    <property type="match status" value="1"/>
</dbReference>
<dbReference type="InterPro" id="IPR036770">
    <property type="entry name" value="Ankyrin_rpt-contain_sf"/>
</dbReference>
<comment type="caution">
    <text evidence="4">The sequence shown here is derived from an EMBL/GenBank/DDBJ whole genome shotgun (WGS) entry which is preliminary data.</text>
</comment>
<evidence type="ECO:0000313" key="5">
    <source>
        <dbReference type="Proteomes" id="UP000094243"/>
    </source>
</evidence>
<sequence>MKELASYLDGHVRVVVSHDDVDLVFTAQCNDTWPGTIARSRISVADFLAKGAGPWPWFDLYEKRDAMTRVLDALGADRPAWTEPLPADILDLFERAHRGDSSVIELLAMGFDPDPVDPCGASPLWYGVRSLSAGIVVALIDAGADAGRRIELSARGERYTTILHEIVRVGRTVALNHALAQGVDPALVDSEGATPMHVIADAGDQVNAEAVRALARAGASVNTPTPAGTQPIENAARQMLPATVTALIELGAEPGRGLDAVMSSLAGGAHDAGWRARDAVEVIGTLVCAGATVTERHRELAATAGDTQVEAALRR</sequence>
<dbReference type="Proteomes" id="UP000094243">
    <property type="component" value="Unassembled WGS sequence"/>
</dbReference>
<keyword evidence="2 3" id="KW-0040">ANK repeat</keyword>
<evidence type="ECO:0000256" key="1">
    <source>
        <dbReference type="ARBA" id="ARBA00022737"/>
    </source>
</evidence>
<dbReference type="PROSITE" id="PS50297">
    <property type="entry name" value="ANK_REP_REGION"/>
    <property type="match status" value="1"/>
</dbReference>
<dbReference type="PROSITE" id="PS50088">
    <property type="entry name" value="ANK_REPEAT"/>
    <property type="match status" value="1"/>
</dbReference>
<dbReference type="EMBL" id="MIGZ01000219">
    <property type="protein sequence ID" value="ODQ84969.1"/>
    <property type="molecule type" value="Genomic_DNA"/>
</dbReference>
<dbReference type="SMART" id="SM00248">
    <property type="entry name" value="ANK"/>
    <property type="match status" value="3"/>
</dbReference>
<reference evidence="5" key="1">
    <citation type="submission" date="2016-09" db="EMBL/GenBank/DDBJ databases">
        <authorList>
            <person name="Greninger A.L."/>
            <person name="Jerome K.R."/>
            <person name="Mcnair B."/>
            <person name="Wallis C."/>
            <person name="Fang F."/>
        </authorList>
    </citation>
    <scope>NUCLEOTIDE SEQUENCE [LARGE SCALE GENOMIC DNA]</scope>
    <source>
        <strain evidence="5">M7</strain>
    </source>
</reference>
<evidence type="ECO:0000313" key="4">
    <source>
        <dbReference type="EMBL" id="ODQ84969.1"/>
    </source>
</evidence>
<evidence type="ECO:0000256" key="2">
    <source>
        <dbReference type="ARBA" id="ARBA00023043"/>
    </source>
</evidence>
<dbReference type="InterPro" id="IPR002110">
    <property type="entry name" value="Ankyrin_rpt"/>
</dbReference>
<dbReference type="PANTHER" id="PTHR24198">
    <property type="entry name" value="ANKYRIN REPEAT AND PROTEIN KINASE DOMAIN-CONTAINING PROTEIN"/>
    <property type="match status" value="1"/>
</dbReference>
<feature type="repeat" description="ANK" evidence="3">
    <location>
        <begin position="191"/>
        <end position="226"/>
    </location>
</feature>
<evidence type="ECO:0000256" key="3">
    <source>
        <dbReference type="PROSITE-ProRule" id="PRU00023"/>
    </source>
</evidence>
<keyword evidence="5" id="KW-1185">Reference proteome</keyword>
<keyword evidence="1" id="KW-0677">Repeat</keyword>
<protein>
    <submittedName>
        <fullName evidence="4">Uncharacterized protein</fullName>
    </submittedName>
</protein>
<dbReference type="Gene3D" id="1.25.40.20">
    <property type="entry name" value="Ankyrin repeat-containing domain"/>
    <property type="match status" value="1"/>
</dbReference>
<accession>A0A1E3R549</accession>
<gene>
    <name evidence="4" type="ORF">BHQ17_25135</name>
</gene>
<dbReference type="RefSeq" id="WP_069407763.1">
    <property type="nucleotide sequence ID" value="NZ_MIGZ01000219.1"/>
</dbReference>